<feature type="transmembrane region" description="Helical" evidence="1">
    <location>
        <begin position="74"/>
        <end position="92"/>
    </location>
</feature>
<reference evidence="4 5" key="2">
    <citation type="submission" date="2018-11" db="EMBL/GenBank/DDBJ databases">
        <authorList>
            <consortium name="Pathogen Informatics"/>
        </authorList>
    </citation>
    <scope>NUCLEOTIDE SEQUENCE [LARGE SCALE GENOMIC DNA]</scope>
</reference>
<keyword evidence="1" id="KW-1133">Transmembrane helix</keyword>
<reference evidence="6" key="1">
    <citation type="submission" date="2017-02" db="UniProtKB">
        <authorList>
            <consortium name="WormBaseParasite"/>
        </authorList>
    </citation>
    <scope>IDENTIFICATION</scope>
</reference>
<dbReference type="STRING" id="6205.A0A0R3WTW5"/>
<feature type="domain" description="Concentrative nucleoside transporter C-terminal" evidence="3">
    <location>
        <begin position="5"/>
        <end position="154"/>
    </location>
</feature>
<evidence type="ECO:0000313" key="4">
    <source>
        <dbReference type="EMBL" id="VDM24388.1"/>
    </source>
</evidence>
<dbReference type="GO" id="GO:0005886">
    <property type="term" value="C:plasma membrane"/>
    <property type="evidence" value="ECO:0007669"/>
    <property type="project" value="TreeGrafter"/>
</dbReference>
<proteinExistence type="predicted"/>
<dbReference type="PANTHER" id="PTHR10590">
    <property type="entry name" value="SODIUM/NUCLEOSIDE COTRANSPORTER"/>
    <property type="match status" value="1"/>
</dbReference>
<gene>
    <name evidence="4" type="ORF">TTAC_LOCUS4189</name>
</gene>
<keyword evidence="2" id="KW-0732">Signal</keyword>
<dbReference type="GO" id="GO:0005415">
    <property type="term" value="F:nucleoside:sodium symporter activity"/>
    <property type="evidence" value="ECO:0007669"/>
    <property type="project" value="TreeGrafter"/>
</dbReference>
<evidence type="ECO:0000259" key="3">
    <source>
        <dbReference type="Pfam" id="PF07662"/>
    </source>
</evidence>
<dbReference type="InterPro" id="IPR008276">
    <property type="entry name" value="C_nuclsd_transpt"/>
</dbReference>
<evidence type="ECO:0000256" key="1">
    <source>
        <dbReference type="SAM" id="Phobius"/>
    </source>
</evidence>
<dbReference type="PANTHER" id="PTHR10590:SF4">
    <property type="entry name" value="SOLUTE CARRIER FAMILY 28 MEMBER 3"/>
    <property type="match status" value="1"/>
</dbReference>
<dbReference type="EMBL" id="UYWX01003872">
    <property type="protein sequence ID" value="VDM24388.1"/>
    <property type="molecule type" value="Genomic_DNA"/>
</dbReference>
<keyword evidence="1" id="KW-0472">Membrane</keyword>
<feature type="transmembrane region" description="Helical" evidence="1">
    <location>
        <begin position="131"/>
        <end position="152"/>
    </location>
</feature>
<name>A0A0R3WTW5_HYDTA</name>
<feature type="chain" id="PRO_5043133096" evidence="2">
    <location>
        <begin position="26"/>
        <end position="180"/>
    </location>
</feature>
<evidence type="ECO:0000313" key="5">
    <source>
        <dbReference type="Proteomes" id="UP000274429"/>
    </source>
</evidence>
<sequence>MKRGVIFSYVLWPIAVTMGVPVADALKVAELIGVKIFLNEFASYQRLGVIIKNMELLNERNTSVPINYLPNGDWSFTLNNGTVVVATYGAFFTEKAKVLCTYALCGFANIGSIGILLGAMVTILPQRRADLTSMILTGMVGGNIACFLTGCFSGRAELKNGTFNVILKALLSPSALDRRR</sequence>
<feature type="transmembrane region" description="Helical" evidence="1">
    <location>
        <begin position="99"/>
        <end position="125"/>
    </location>
</feature>
<dbReference type="AlphaFoldDB" id="A0A0R3WTW5"/>
<keyword evidence="5" id="KW-1185">Reference proteome</keyword>
<dbReference type="Pfam" id="PF07662">
    <property type="entry name" value="Nucleos_tra2_C"/>
    <property type="match status" value="1"/>
</dbReference>
<dbReference type="WBParaSite" id="TTAC_0000420501-mRNA-1">
    <property type="protein sequence ID" value="TTAC_0000420501-mRNA-1"/>
    <property type="gene ID" value="TTAC_0000420501"/>
</dbReference>
<protein>
    <submittedName>
        <fullName evidence="6">Nucleos_tra2_C domain-containing protein</fullName>
    </submittedName>
</protein>
<dbReference type="OrthoDB" id="6075923at2759"/>
<organism evidence="6">
    <name type="scientific">Hydatigena taeniaeformis</name>
    <name type="common">Feline tapeworm</name>
    <name type="synonym">Taenia taeniaeformis</name>
    <dbReference type="NCBI Taxonomy" id="6205"/>
    <lineage>
        <taxon>Eukaryota</taxon>
        <taxon>Metazoa</taxon>
        <taxon>Spiralia</taxon>
        <taxon>Lophotrochozoa</taxon>
        <taxon>Platyhelminthes</taxon>
        <taxon>Cestoda</taxon>
        <taxon>Eucestoda</taxon>
        <taxon>Cyclophyllidea</taxon>
        <taxon>Taeniidae</taxon>
        <taxon>Hydatigera</taxon>
    </lineage>
</organism>
<feature type="signal peptide" evidence="2">
    <location>
        <begin position="1"/>
        <end position="25"/>
    </location>
</feature>
<keyword evidence="1" id="KW-0812">Transmembrane</keyword>
<accession>A0A0R3WTW5</accession>
<evidence type="ECO:0000256" key="2">
    <source>
        <dbReference type="SAM" id="SignalP"/>
    </source>
</evidence>
<dbReference type="InterPro" id="IPR011657">
    <property type="entry name" value="CNT_C_dom"/>
</dbReference>
<evidence type="ECO:0000313" key="6">
    <source>
        <dbReference type="WBParaSite" id="TTAC_0000420501-mRNA-1"/>
    </source>
</evidence>
<dbReference type="Proteomes" id="UP000274429">
    <property type="component" value="Unassembled WGS sequence"/>
</dbReference>